<dbReference type="Proteomes" id="UP000309984">
    <property type="component" value="Unassembled WGS sequence"/>
</dbReference>
<dbReference type="AlphaFoldDB" id="A0AA94RDL7"/>
<evidence type="ECO:0000313" key="2">
    <source>
        <dbReference type="EMBL" id="TLH71475.1"/>
    </source>
</evidence>
<organism evidence="2 3">
    <name type="scientific">Mycolicibacterium phocaicum</name>
    <dbReference type="NCBI Taxonomy" id="319706"/>
    <lineage>
        <taxon>Bacteria</taxon>
        <taxon>Bacillati</taxon>
        <taxon>Actinomycetota</taxon>
        <taxon>Actinomycetes</taxon>
        <taxon>Mycobacteriales</taxon>
        <taxon>Mycobacteriaceae</taxon>
        <taxon>Mycolicibacterium</taxon>
    </lineage>
</organism>
<evidence type="ECO:0000313" key="3">
    <source>
        <dbReference type="Proteomes" id="UP000309984"/>
    </source>
</evidence>
<feature type="chain" id="PRO_5041674385" description="Secreted protein" evidence="1">
    <location>
        <begin position="22"/>
        <end position="77"/>
    </location>
</feature>
<accession>A0AA94RDL7</accession>
<reference evidence="2 3" key="1">
    <citation type="submission" date="2018-01" db="EMBL/GenBank/DDBJ databases">
        <title>Comparative genomics of Mycobacterium mucogenicum and Mycobacterium neoaurum clade members emphasizing tRNA and non-coding RNA.</title>
        <authorList>
            <person name="Behra P.R.K."/>
            <person name="Pettersson B.M.F."/>
            <person name="Das S."/>
            <person name="Dasgupta S."/>
            <person name="Kirsebom L.A."/>
        </authorList>
    </citation>
    <scope>NUCLEOTIDE SEQUENCE [LARGE SCALE GENOMIC DNA]</scope>
    <source>
        <strain evidence="2 3">DSM 45104</strain>
    </source>
</reference>
<comment type="caution">
    <text evidence="2">The sequence shown here is derived from an EMBL/GenBank/DDBJ whole genome shotgun (WGS) entry which is preliminary data.</text>
</comment>
<gene>
    <name evidence="2" type="ORF">C1S79_07280</name>
</gene>
<keyword evidence="3" id="KW-1185">Reference proteome</keyword>
<feature type="signal peptide" evidence="1">
    <location>
        <begin position="1"/>
        <end position="21"/>
    </location>
</feature>
<name>A0AA94RDL7_9MYCO</name>
<sequence>MMGVPAAAGISILAMSPASLSSPTAPIGSPSISFLTLSAMSDAVSRTSLALSRMSLIFSPRLGLSPPSWSRRCELPS</sequence>
<evidence type="ECO:0000256" key="1">
    <source>
        <dbReference type="SAM" id="SignalP"/>
    </source>
</evidence>
<protein>
    <recommendedName>
        <fullName evidence="4">Secreted protein</fullName>
    </recommendedName>
</protein>
<evidence type="ECO:0008006" key="4">
    <source>
        <dbReference type="Google" id="ProtNLM"/>
    </source>
</evidence>
<proteinExistence type="predicted"/>
<keyword evidence="1" id="KW-0732">Signal</keyword>
<dbReference type="EMBL" id="POTM01000022">
    <property type="protein sequence ID" value="TLH71475.1"/>
    <property type="molecule type" value="Genomic_DNA"/>
</dbReference>